<dbReference type="Gene3D" id="3.40.50.200">
    <property type="entry name" value="Peptidase S8/S53 domain"/>
    <property type="match status" value="1"/>
</dbReference>
<accession>A0A423EVA6</accession>
<proteinExistence type="predicted"/>
<dbReference type="InterPro" id="IPR000209">
    <property type="entry name" value="Peptidase_S8/S53_dom"/>
</dbReference>
<evidence type="ECO:0000313" key="3">
    <source>
        <dbReference type="Proteomes" id="UP000284656"/>
    </source>
</evidence>
<organism evidence="2 3">
    <name type="scientific">Pseudomonas poae</name>
    <dbReference type="NCBI Taxonomy" id="200451"/>
    <lineage>
        <taxon>Bacteria</taxon>
        <taxon>Pseudomonadati</taxon>
        <taxon>Pseudomonadota</taxon>
        <taxon>Gammaproteobacteria</taxon>
        <taxon>Pseudomonadales</taxon>
        <taxon>Pseudomonadaceae</taxon>
        <taxon>Pseudomonas</taxon>
    </lineage>
</organism>
<dbReference type="CDD" id="cd04847">
    <property type="entry name" value="Peptidases_S8_Subtilisin_like_2"/>
    <property type="match status" value="1"/>
</dbReference>
<dbReference type="GO" id="GO:0006508">
    <property type="term" value="P:proteolysis"/>
    <property type="evidence" value="ECO:0007669"/>
    <property type="project" value="InterPro"/>
</dbReference>
<evidence type="ECO:0000259" key="1">
    <source>
        <dbReference type="Pfam" id="PF00082"/>
    </source>
</evidence>
<dbReference type="InterPro" id="IPR036852">
    <property type="entry name" value="Peptidase_S8/S53_dom_sf"/>
</dbReference>
<sequence>MEKKKNFLLGKGEALTRVVTKKNGPSDKNPAYSFSSAKERITNKLRNACTYLDNLESTALPDDKVIASIVIHPRFISKTDFPKELLNEVGFITVGGTSKYVKPEQWGIEKHPDGAVTDTLFVSTTRKALRGLAEKINGWQPDSDAHLQLQAIEDLTIPTGESKVKGPESNNTSGLFEVVLHSGANPSVLNSFYNFLDHLNVEPIKQKVRFSSGITFVPVRGTNISLEQVGTFTYVRAVRRMPTLRTFKPSAIRTLYSENIALPDELVLDNEVRVAIFDGGIPQGSPLLKWVNCYEGDGVGNATAPLLHHGESVTSAILFGHISSTDNIPMPYSKVDHIRVIDDATGLDGDFEFYDVLDRILNHLDGVEKPYHFVNFSLGPDMSVEDDEINRWTFELDLRFAKKDILAAVAVGNTGELDSELKLNRIQPPADGVNVLSVGACDSLDSAWSRASYSSIGPGRTPGIAKPDGVSFGGTTQQPFGVVSSYANGISGVEGTSFSTPFALRTCIGARALIGEDISPLGIRALLIHHSDSGDHKSQEVGWGRFISDPEVLLACEDDEVTILYEGLLPLSKYLRAPIPLPESVLTGNVQVKATLAIAPEVDPAFAHAYTRAGLEVVFRPDTTKVAEDKSEDYSNTDTFFSTGKIYNKSELQLRQDGHKWEPCLKASKTKRGSSLVKPCFDLYYHNRDEGRADKEARPMPYALLVTLKAPRVKNLYSLVLQAYAEILLPLEPRTQVRIPITTA</sequence>
<dbReference type="AlphaFoldDB" id="A0A423EVA6"/>
<dbReference type="SUPFAM" id="SSF52743">
    <property type="entry name" value="Subtilisin-like"/>
    <property type="match status" value="1"/>
</dbReference>
<name>A0A423EVA6_9PSED</name>
<dbReference type="GO" id="GO:0004252">
    <property type="term" value="F:serine-type endopeptidase activity"/>
    <property type="evidence" value="ECO:0007669"/>
    <property type="project" value="InterPro"/>
</dbReference>
<reference evidence="2 3" key="1">
    <citation type="submission" date="2016-10" db="EMBL/GenBank/DDBJ databases">
        <title>Comparative genome analysis of multiple Pseudomonas spp. focuses on biocontrol and plant growth promoting traits.</title>
        <authorList>
            <person name="Tao X.-Y."/>
            <person name="Taylor C.G."/>
        </authorList>
    </citation>
    <scope>NUCLEOTIDE SEQUENCE [LARGE SCALE GENOMIC DNA]</scope>
    <source>
        <strain evidence="2 3">29G9</strain>
    </source>
</reference>
<gene>
    <name evidence="2" type="ORF">BK648_16620</name>
</gene>
<dbReference type="InterPro" id="IPR034074">
    <property type="entry name" value="Y4bN_pept_dom"/>
</dbReference>
<feature type="domain" description="Peptidase S8/S53" evidence="1">
    <location>
        <begin position="271"/>
        <end position="544"/>
    </location>
</feature>
<dbReference type="RefSeq" id="WP_123717008.1">
    <property type="nucleotide sequence ID" value="NZ_MOAY01000054.1"/>
</dbReference>
<dbReference type="EMBL" id="MOAY01000054">
    <property type="protein sequence ID" value="ROM43538.1"/>
    <property type="molecule type" value="Genomic_DNA"/>
</dbReference>
<dbReference type="Pfam" id="PF00082">
    <property type="entry name" value="Peptidase_S8"/>
    <property type="match status" value="1"/>
</dbReference>
<protein>
    <recommendedName>
        <fullName evidence="1">Peptidase S8/S53 domain-containing protein</fullName>
    </recommendedName>
</protein>
<evidence type="ECO:0000313" key="2">
    <source>
        <dbReference type="EMBL" id="ROM43538.1"/>
    </source>
</evidence>
<dbReference type="Proteomes" id="UP000284656">
    <property type="component" value="Unassembled WGS sequence"/>
</dbReference>
<comment type="caution">
    <text evidence="2">The sequence shown here is derived from an EMBL/GenBank/DDBJ whole genome shotgun (WGS) entry which is preliminary data.</text>
</comment>